<dbReference type="SUPFAM" id="SSF111352">
    <property type="entry name" value="Ammonium transporter"/>
    <property type="match status" value="1"/>
</dbReference>
<protein>
    <recommendedName>
        <fullName evidence="9">Ammonium transporter AmtB-like domain-containing protein</fullName>
    </recommendedName>
</protein>
<feature type="transmembrane region" description="Helical" evidence="8">
    <location>
        <begin position="247"/>
        <end position="270"/>
    </location>
</feature>
<evidence type="ECO:0000256" key="3">
    <source>
        <dbReference type="ARBA" id="ARBA00022448"/>
    </source>
</evidence>
<feature type="domain" description="Ammonium transporter AmtB-like" evidence="9">
    <location>
        <begin position="39"/>
        <end position="414"/>
    </location>
</feature>
<evidence type="ECO:0000256" key="1">
    <source>
        <dbReference type="ARBA" id="ARBA00004141"/>
    </source>
</evidence>
<dbReference type="PANTHER" id="PTHR11730">
    <property type="entry name" value="AMMONIUM TRANSPORTER"/>
    <property type="match status" value="1"/>
</dbReference>
<dbReference type="Proteomes" id="UP001148838">
    <property type="component" value="Unassembled WGS sequence"/>
</dbReference>
<dbReference type="InterPro" id="IPR029020">
    <property type="entry name" value="Ammonium/urea_transptr"/>
</dbReference>
<gene>
    <name evidence="10" type="ORF">ANN_12179</name>
</gene>
<keyword evidence="3" id="KW-0813">Transport</keyword>
<feature type="transmembrane region" description="Helical" evidence="8">
    <location>
        <begin position="277"/>
        <end position="298"/>
    </location>
</feature>
<evidence type="ECO:0000259" key="9">
    <source>
        <dbReference type="Pfam" id="PF00909"/>
    </source>
</evidence>
<feature type="transmembrane region" description="Helical" evidence="8">
    <location>
        <begin position="135"/>
        <end position="157"/>
    </location>
</feature>
<evidence type="ECO:0000256" key="4">
    <source>
        <dbReference type="ARBA" id="ARBA00022692"/>
    </source>
</evidence>
<reference evidence="10 11" key="1">
    <citation type="journal article" date="2022" name="Allergy">
        <title>Genome assembly and annotation of Periplaneta americana reveal a comprehensive cockroach allergen profile.</title>
        <authorList>
            <person name="Wang L."/>
            <person name="Xiong Q."/>
            <person name="Saelim N."/>
            <person name="Wang L."/>
            <person name="Nong W."/>
            <person name="Wan A.T."/>
            <person name="Shi M."/>
            <person name="Liu X."/>
            <person name="Cao Q."/>
            <person name="Hui J.H.L."/>
            <person name="Sookrung N."/>
            <person name="Leung T.F."/>
            <person name="Tungtrongchitr A."/>
            <person name="Tsui S.K.W."/>
        </authorList>
    </citation>
    <scope>NUCLEOTIDE SEQUENCE [LARGE SCALE GENOMIC DNA]</scope>
    <source>
        <strain evidence="10">PWHHKU_190912</strain>
    </source>
</reference>
<dbReference type="Gene3D" id="1.10.3430.10">
    <property type="entry name" value="Ammonium transporter AmtB like domains"/>
    <property type="match status" value="1"/>
</dbReference>
<accession>A0ABQ8TGI0</accession>
<keyword evidence="6 8" id="KW-0472">Membrane</keyword>
<dbReference type="InterPro" id="IPR024041">
    <property type="entry name" value="NH4_transpt_AmtB-like_dom"/>
</dbReference>
<keyword evidence="5 8" id="KW-1133">Transmembrane helix</keyword>
<evidence type="ECO:0000256" key="7">
    <source>
        <dbReference type="ARBA" id="ARBA00023177"/>
    </source>
</evidence>
<sequence>MASELDEIRNNINDFFLFVNGINLIVTRDNYETHFCLHAVMQIGFASLEAGAVRTKNTTNIIMKNLMDVCLSCISYWLVGYALGYGEGNFFLGYTYWASHAVPSSQLSHWFFQFGFAATAATIVSGAVAERCNYIAYIVYTTCISGIIYPIVTHWTWTSEGWLNKLGFVDFSGSGPVYLLGGVCSFIAAILIGPRLGRFGKSDSEKQEIRGHSVPLTGIGGMLIIVGFLSFNGGAQGSIANPGDGAIVAHVTICTLLAASGGAVAILACARLGLFGTAAWSFGLTLNAAFTGMVSVCAGVNKMEFWACFVTGVIAGLTFILLHYFVIFCRVDDPLDAAAIHVGGGFWGLVSAPLFSHGGIVYGATRESALFLAYNLIGAVAIIGWGVVTSCIMFGTLQLLGKLRVTEEEERVGMYCASQSSWVPYYLRHRCDMDHEKDHDRDHDMDHDD</sequence>
<organism evidence="10 11">
    <name type="scientific">Periplaneta americana</name>
    <name type="common">American cockroach</name>
    <name type="synonym">Blatta americana</name>
    <dbReference type="NCBI Taxonomy" id="6978"/>
    <lineage>
        <taxon>Eukaryota</taxon>
        <taxon>Metazoa</taxon>
        <taxon>Ecdysozoa</taxon>
        <taxon>Arthropoda</taxon>
        <taxon>Hexapoda</taxon>
        <taxon>Insecta</taxon>
        <taxon>Pterygota</taxon>
        <taxon>Neoptera</taxon>
        <taxon>Polyneoptera</taxon>
        <taxon>Dictyoptera</taxon>
        <taxon>Blattodea</taxon>
        <taxon>Blattoidea</taxon>
        <taxon>Blattidae</taxon>
        <taxon>Blattinae</taxon>
        <taxon>Periplaneta</taxon>
    </lineage>
</organism>
<name>A0ABQ8TGI0_PERAM</name>
<feature type="transmembrane region" description="Helical" evidence="8">
    <location>
        <begin position="372"/>
        <end position="394"/>
    </location>
</feature>
<evidence type="ECO:0000313" key="11">
    <source>
        <dbReference type="Proteomes" id="UP001148838"/>
    </source>
</evidence>
<feature type="transmembrane region" description="Helical" evidence="8">
    <location>
        <begin position="66"/>
        <end position="84"/>
    </location>
</feature>
<keyword evidence="7" id="KW-0924">Ammonia transport</keyword>
<evidence type="ECO:0000256" key="6">
    <source>
        <dbReference type="ARBA" id="ARBA00023136"/>
    </source>
</evidence>
<feature type="transmembrane region" description="Helical" evidence="8">
    <location>
        <begin position="177"/>
        <end position="193"/>
    </location>
</feature>
<feature type="transmembrane region" description="Helical" evidence="8">
    <location>
        <begin position="304"/>
        <end position="326"/>
    </location>
</feature>
<feature type="transmembrane region" description="Helical" evidence="8">
    <location>
        <begin position="214"/>
        <end position="235"/>
    </location>
</feature>
<keyword evidence="4 8" id="KW-0812">Transmembrane</keyword>
<feature type="transmembrane region" description="Helical" evidence="8">
    <location>
        <begin position="338"/>
        <end position="360"/>
    </location>
</feature>
<keyword evidence="11" id="KW-1185">Reference proteome</keyword>
<dbReference type="EMBL" id="JAJSOF020000009">
    <property type="protein sequence ID" value="KAJ4445499.1"/>
    <property type="molecule type" value="Genomic_DNA"/>
</dbReference>
<evidence type="ECO:0000313" key="10">
    <source>
        <dbReference type="EMBL" id="KAJ4445499.1"/>
    </source>
</evidence>
<dbReference type="PROSITE" id="PS01219">
    <property type="entry name" value="AMMONIUM_TRANSP"/>
    <property type="match status" value="1"/>
</dbReference>
<evidence type="ECO:0000256" key="2">
    <source>
        <dbReference type="ARBA" id="ARBA00005887"/>
    </source>
</evidence>
<proteinExistence type="inferred from homology"/>
<evidence type="ECO:0000256" key="5">
    <source>
        <dbReference type="ARBA" id="ARBA00022989"/>
    </source>
</evidence>
<comment type="subcellular location">
    <subcellularLocation>
        <location evidence="1">Membrane</location>
        <topology evidence="1">Multi-pass membrane protein</topology>
    </subcellularLocation>
</comment>
<evidence type="ECO:0000256" key="8">
    <source>
        <dbReference type="SAM" id="Phobius"/>
    </source>
</evidence>
<comment type="caution">
    <text evidence="10">The sequence shown here is derived from an EMBL/GenBank/DDBJ whole genome shotgun (WGS) entry which is preliminary data.</text>
</comment>
<dbReference type="PANTHER" id="PTHR11730:SF6">
    <property type="entry name" value="AMMONIUM TRANSPORTER"/>
    <property type="match status" value="1"/>
</dbReference>
<comment type="similarity">
    <text evidence="2">Belongs to the ammonia transporter channel (TC 1.A.11.2) family.</text>
</comment>
<dbReference type="InterPro" id="IPR018047">
    <property type="entry name" value="Ammonium_transpt_CS"/>
</dbReference>
<feature type="transmembrane region" description="Helical" evidence="8">
    <location>
        <begin position="110"/>
        <end position="128"/>
    </location>
</feature>
<dbReference type="Pfam" id="PF00909">
    <property type="entry name" value="Ammonium_transp"/>
    <property type="match status" value="1"/>
</dbReference>